<dbReference type="OrthoDB" id="4772757at2759"/>
<dbReference type="InterPro" id="IPR002110">
    <property type="entry name" value="Ankyrin_rpt"/>
</dbReference>
<dbReference type="VEuPathDB" id="FungiDB:CDV56_107472"/>
<evidence type="ECO:0000256" key="3">
    <source>
        <dbReference type="PROSITE-ProRule" id="PRU00023"/>
    </source>
</evidence>
<dbReference type="Gene3D" id="1.25.40.20">
    <property type="entry name" value="Ankyrin repeat-containing domain"/>
    <property type="match status" value="1"/>
</dbReference>
<evidence type="ECO:0000313" key="6">
    <source>
        <dbReference type="Proteomes" id="UP000215305"/>
    </source>
</evidence>
<reference evidence="5" key="1">
    <citation type="submission" date="2018-08" db="EMBL/GenBank/DDBJ databases">
        <title>Draft genome sequence of azole-resistant Aspergillus thermomutatus (Neosartorya pseudofischeri) strain HMR AF 39, isolated from a human nasal aspirate.</title>
        <authorList>
            <person name="Parent-Michaud M."/>
            <person name="Dufresne P.J."/>
            <person name="Fournier E."/>
            <person name="Martineau C."/>
            <person name="Moreira S."/>
            <person name="Perkins V."/>
            <person name="De Repentigny L."/>
            <person name="Dufresne S.F."/>
        </authorList>
    </citation>
    <scope>NUCLEOTIDE SEQUENCE [LARGE SCALE GENOMIC DNA]</scope>
    <source>
        <strain evidence="5">HMR AF 39</strain>
    </source>
</reference>
<dbReference type="PANTHER" id="PTHR24198">
    <property type="entry name" value="ANKYRIN REPEAT AND PROTEIN KINASE DOMAIN-CONTAINING PROTEIN"/>
    <property type="match status" value="1"/>
</dbReference>
<dbReference type="InterPro" id="IPR036770">
    <property type="entry name" value="Ankyrin_rpt-contain_sf"/>
</dbReference>
<evidence type="ECO:0000259" key="4">
    <source>
        <dbReference type="PROSITE" id="PS50181"/>
    </source>
</evidence>
<accession>A0A397HEV1</accession>
<dbReference type="PROSITE" id="PS50181">
    <property type="entry name" value="FBOX"/>
    <property type="match status" value="1"/>
</dbReference>
<dbReference type="InterPro" id="IPR001810">
    <property type="entry name" value="F-box_dom"/>
</dbReference>
<dbReference type="SMART" id="SM00248">
    <property type="entry name" value="ANK"/>
    <property type="match status" value="5"/>
</dbReference>
<comment type="caution">
    <text evidence="5">The sequence shown here is derived from an EMBL/GenBank/DDBJ whole genome shotgun (WGS) entry which is preliminary data.</text>
</comment>
<gene>
    <name evidence="5" type="ORF">CDV56_107472</name>
</gene>
<dbReference type="SUPFAM" id="SSF48403">
    <property type="entry name" value="Ankyrin repeat"/>
    <property type="match status" value="1"/>
</dbReference>
<sequence length="385" mass="42729">MGLLDLPVEIVLLIAELLSQRDLNALQQTNQRSHSLLYSTLLRHNIRVHNSSALLWAAKANDLQLAERLFREGAMVSSLEEPKVPTRKFGHPLYFAAENGHEEMVKLLLQHGANPTTEKTSCGPAIYVAAKQGYVGISEIILSAISTSSEAAKHMVLGMWIAIFFCDLPVIEGMIERCARFYSPEAEEEFGPRNDHSLLSKIIECGCSESTIRAFVQVGAKDILDEEWSALGRAVLRGDPRIVELLLTNGYDPTNQGALGYAAGQGAMHMIQLFLKHGCRMRRMGRLPFLRAIRKGRYDVVELLLQEGADPSGSSVFLEDLEDNVVLEHLSAISCAIHYRQPAILKLLIENGERPERMDIALAEVMKDPEALALLAQFRHNNGPL</sequence>
<evidence type="ECO:0000256" key="2">
    <source>
        <dbReference type="ARBA" id="ARBA00023043"/>
    </source>
</evidence>
<name>A0A397HEV1_ASPTH</name>
<evidence type="ECO:0000313" key="5">
    <source>
        <dbReference type="EMBL" id="RHZ59813.1"/>
    </source>
</evidence>
<dbReference type="PROSITE" id="PS50297">
    <property type="entry name" value="ANK_REP_REGION"/>
    <property type="match status" value="2"/>
</dbReference>
<dbReference type="STRING" id="41047.A0A397HEV1"/>
<protein>
    <recommendedName>
        <fullName evidence="4">F-box domain-containing protein</fullName>
    </recommendedName>
</protein>
<dbReference type="PROSITE" id="PS50088">
    <property type="entry name" value="ANK_REPEAT"/>
    <property type="match status" value="2"/>
</dbReference>
<dbReference type="Pfam" id="PF12796">
    <property type="entry name" value="Ank_2"/>
    <property type="match status" value="2"/>
</dbReference>
<keyword evidence="2 3" id="KW-0040">ANK repeat</keyword>
<keyword evidence="1" id="KW-0677">Repeat</keyword>
<keyword evidence="6" id="KW-1185">Reference proteome</keyword>
<dbReference type="CDD" id="cd09917">
    <property type="entry name" value="F-box_SF"/>
    <property type="match status" value="1"/>
</dbReference>
<feature type="repeat" description="ANK" evidence="3">
    <location>
        <begin position="284"/>
        <end position="316"/>
    </location>
</feature>
<dbReference type="PANTHER" id="PTHR24198:SF165">
    <property type="entry name" value="ANKYRIN REPEAT-CONTAINING PROTEIN-RELATED"/>
    <property type="match status" value="1"/>
</dbReference>
<feature type="domain" description="F-box" evidence="4">
    <location>
        <begin position="1"/>
        <end position="46"/>
    </location>
</feature>
<evidence type="ECO:0000256" key="1">
    <source>
        <dbReference type="ARBA" id="ARBA00022737"/>
    </source>
</evidence>
<dbReference type="AlphaFoldDB" id="A0A397HEV1"/>
<dbReference type="GeneID" id="38129446"/>
<dbReference type="RefSeq" id="XP_026615887.1">
    <property type="nucleotide sequence ID" value="XM_026761091.1"/>
</dbReference>
<dbReference type="Proteomes" id="UP000215305">
    <property type="component" value="Unassembled WGS sequence"/>
</dbReference>
<organism evidence="5 6">
    <name type="scientific">Aspergillus thermomutatus</name>
    <name type="common">Neosartorya pseudofischeri</name>
    <dbReference type="NCBI Taxonomy" id="41047"/>
    <lineage>
        <taxon>Eukaryota</taxon>
        <taxon>Fungi</taxon>
        <taxon>Dikarya</taxon>
        <taxon>Ascomycota</taxon>
        <taxon>Pezizomycotina</taxon>
        <taxon>Eurotiomycetes</taxon>
        <taxon>Eurotiomycetidae</taxon>
        <taxon>Eurotiales</taxon>
        <taxon>Aspergillaceae</taxon>
        <taxon>Aspergillus</taxon>
        <taxon>Aspergillus subgen. Fumigati</taxon>
    </lineage>
</organism>
<proteinExistence type="predicted"/>
<dbReference type="EMBL" id="NKHU02000057">
    <property type="protein sequence ID" value="RHZ59813.1"/>
    <property type="molecule type" value="Genomic_DNA"/>
</dbReference>
<feature type="repeat" description="ANK" evidence="3">
    <location>
        <begin position="92"/>
        <end position="120"/>
    </location>
</feature>